<protein>
    <submittedName>
        <fullName evidence="1">Uncharacterized protein</fullName>
    </submittedName>
</protein>
<dbReference type="Proteomes" id="UP000192448">
    <property type="component" value="Unassembled WGS sequence"/>
</dbReference>
<dbReference type="RefSeq" id="WP_083169966.1">
    <property type="nucleotide sequence ID" value="NZ_MVHF01000055.1"/>
</dbReference>
<comment type="caution">
    <text evidence="1">The sequence shown here is derived from an EMBL/GenBank/DDBJ whole genome shotgun (WGS) entry which is preliminary data.</text>
</comment>
<evidence type="ECO:0000313" key="1">
    <source>
        <dbReference type="EMBL" id="ORA24930.1"/>
    </source>
</evidence>
<sequence length="73" mass="7932">MTRAAIQLTDEERTAAMAILASLPNDPDVALDTVLATINASRARQREALAARLLGVSVEEYRVRREIALAGVR</sequence>
<dbReference type="STRING" id="1927124.BST13_33725"/>
<accession>A0A1X0A4E8</accession>
<proteinExistence type="predicted"/>
<evidence type="ECO:0000313" key="2">
    <source>
        <dbReference type="Proteomes" id="UP000192448"/>
    </source>
</evidence>
<reference evidence="1 2" key="1">
    <citation type="submission" date="2017-02" db="EMBL/GenBank/DDBJ databases">
        <title>The new phylogeny of genus Mycobacterium.</title>
        <authorList>
            <person name="Tortoli E."/>
            <person name="Trovato A."/>
            <person name="Cirillo D.M."/>
        </authorList>
    </citation>
    <scope>NUCLEOTIDE SEQUENCE [LARGE SCALE GENOMIC DNA]</scope>
    <source>
        <strain evidence="1 2">RW6</strain>
    </source>
</reference>
<dbReference type="AlphaFoldDB" id="A0A1X0A4E8"/>
<keyword evidence="2" id="KW-1185">Reference proteome</keyword>
<organism evidence="1 2">
    <name type="scientific">Mycobacterium aquaticum</name>
    <dbReference type="NCBI Taxonomy" id="1927124"/>
    <lineage>
        <taxon>Bacteria</taxon>
        <taxon>Bacillati</taxon>
        <taxon>Actinomycetota</taxon>
        <taxon>Actinomycetes</taxon>
        <taxon>Mycobacteriales</taxon>
        <taxon>Mycobacteriaceae</taxon>
        <taxon>Mycobacterium</taxon>
    </lineage>
</organism>
<name>A0A1X0A4E8_9MYCO</name>
<dbReference type="EMBL" id="MVHF01000055">
    <property type="protein sequence ID" value="ORA24930.1"/>
    <property type="molecule type" value="Genomic_DNA"/>
</dbReference>
<gene>
    <name evidence="1" type="ORF">BST13_33725</name>
</gene>